<reference evidence="6" key="1">
    <citation type="submission" date="2021-01" db="EMBL/GenBank/DDBJ databases">
        <title>Modified the classification status of verrucomicrobia.</title>
        <authorList>
            <person name="Feng X."/>
        </authorList>
    </citation>
    <scope>NUCLEOTIDE SEQUENCE</scope>
    <source>
        <strain evidence="6">5K15</strain>
    </source>
</reference>
<keyword evidence="7" id="KW-1185">Reference proteome</keyword>
<evidence type="ECO:0000256" key="2">
    <source>
        <dbReference type="ARBA" id="ARBA00022692"/>
    </source>
</evidence>
<feature type="transmembrane region" description="Helical" evidence="5">
    <location>
        <begin position="162"/>
        <end position="184"/>
    </location>
</feature>
<dbReference type="InterPro" id="IPR001046">
    <property type="entry name" value="NRAMP_fam"/>
</dbReference>
<name>A0AAE2S9S4_9BACT</name>
<dbReference type="AlphaFoldDB" id="A0AAE2S9S4"/>
<evidence type="ECO:0000313" key="7">
    <source>
        <dbReference type="Proteomes" id="UP000634206"/>
    </source>
</evidence>
<evidence type="ECO:0000256" key="5">
    <source>
        <dbReference type="SAM" id="Phobius"/>
    </source>
</evidence>
<dbReference type="EMBL" id="JAENIG010000002">
    <property type="protein sequence ID" value="MBK1854015.1"/>
    <property type="molecule type" value="Genomic_DNA"/>
</dbReference>
<feature type="transmembrane region" description="Helical" evidence="5">
    <location>
        <begin position="512"/>
        <end position="531"/>
    </location>
</feature>
<feature type="transmembrane region" description="Helical" evidence="5">
    <location>
        <begin position="276"/>
        <end position="297"/>
    </location>
</feature>
<evidence type="ECO:0000256" key="3">
    <source>
        <dbReference type="ARBA" id="ARBA00022989"/>
    </source>
</evidence>
<feature type="transmembrane region" description="Helical" evidence="5">
    <location>
        <begin position="379"/>
        <end position="398"/>
    </location>
</feature>
<dbReference type="GO" id="GO:0016020">
    <property type="term" value="C:membrane"/>
    <property type="evidence" value="ECO:0007669"/>
    <property type="project" value="UniProtKB-SubCell"/>
</dbReference>
<keyword evidence="3 5" id="KW-1133">Transmembrane helix</keyword>
<dbReference type="RefSeq" id="WP_309488623.1">
    <property type="nucleotide sequence ID" value="NZ_JAENIG010000002.1"/>
</dbReference>
<feature type="transmembrane region" description="Helical" evidence="5">
    <location>
        <begin position="484"/>
        <end position="506"/>
    </location>
</feature>
<dbReference type="GO" id="GO:0046873">
    <property type="term" value="F:metal ion transmembrane transporter activity"/>
    <property type="evidence" value="ECO:0007669"/>
    <property type="project" value="InterPro"/>
</dbReference>
<keyword evidence="2 5" id="KW-0812">Transmembrane</keyword>
<feature type="transmembrane region" description="Helical" evidence="5">
    <location>
        <begin position="96"/>
        <end position="118"/>
    </location>
</feature>
<sequence>MSDPLTRAQNGGFLTKLGIYAKLSGPGWIQAAVTLGGGSLVGALYLGVIGGYEFLWLQPLAMLCGIVMLAAISYVTLSTDERPFRTVEKKISPALAWGWLIATVIADTVFCAAQFALGTGAITGNLGFDVNPYVITVSFFIISLSLIAISQKEGKASRIIDNVLKGLVAIIVLAFMGVVVTLAAKGAINWGHLFGGLIPDFTALFRPTDQINTAIQATGEQSAYWTEYVTTQQRSKIIAAFGTAVGINMTFLLPYSLKKKGWGKEHRELSRFDLGLGLFIPFILGASALVISSAASFHAKHADVIDAQGKPLAGMEGIYNEVLDKRIASTNKEFANLNDEDKAAARLTVPLPEKQLAAMLSNRKASNLAKSLEPFLGKGAQIIFGIGVLAMAISTMLVHMMMNGYAISEAVNKVGSAKVFLIGAAMPAIAGLFSPHLWSGESKAAMAVPASVIATTLLPIAYLAFILLMNSKSALGNEIPKKRALINILMIISAGVASFASIWALSGKGLPGQLGMGALAILAIVGIIGFVKNNKIA</sequence>
<comment type="subcellular location">
    <subcellularLocation>
        <location evidence="1">Membrane</location>
        <topology evidence="1">Multi-pass membrane protein</topology>
    </subcellularLocation>
</comment>
<proteinExistence type="predicted"/>
<accession>A0AAE2S9S4</accession>
<dbReference type="Proteomes" id="UP000634206">
    <property type="component" value="Unassembled WGS sequence"/>
</dbReference>
<organism evidence="6 7">
    <name type="scientific">Oceaniferula flava</name>
    <dbReference type="NCBI Taxonomy" id="2800421"/>
    <lineage>
        <taxon>Bacteria</taxon>
        <taxon>Pseudomonadati</taxon>
        <taxon>Verrucomicrobiota</taxon>
        <taxon>Verrucomicrobiia</taxon>
        <taxon>Verrucomicrobiales</taxon>
        <taxon>Verrucomicrobiaceae</taxon>
        <taxon>Oceaniferula</taxon>
    </lineage>
</organism>
<feature type="transmembrane region" description="Helical" evidence="5">
    <location>
        <begin position="444"/>
        <end position="468"/>
    </location>
</feature>
<feature type="transmembrane region" description="Helical" evidence="5">
    <location>
        <begin position="130"/>
        <end position="150"/>
    </location>
</feature>
<evidence type="ECO:0000256" key="1">
    <source>
        <dbReference type="ARBA" id="ARBA00004141"/>
    </source>
</evidence>
<feature type="transmembrane region" description="Helical" evidence="5">
    <location>
        <begin position="54"/>
        <end position="75"/>
    </location>
</feature>
<feature type="transmembrane region" description="Helical" evidence="5">
    <location>
        <begin position="28"/>
        <end position="48"/>
    </location>
</feature>
<dbReference type="Pfam" id="PF01566">
    <property type="entry name" value="Nramp"/>
    <property type="match status" value="2"/>
</dbReference>
<gene>
    <name evidence="6" type="ORF">JIN83_03540</name>
</gene>
<evidence type="ECO:0000313" key="6">
    <source>
        <dbReference type="EMBL" id="MBK1854015.1"/>
    </source>
</evidence>
<protein>
    <submittedName>
        <fullName evidence="6">Divalent metal cation transporter</fullName>
    </submittedName>
</protein>
<evidence type="ECO:0000256" key="4">
    <source>
        <dbReference type="ARBA" id="ARBA00023136"/>
    </source>
</evidence>
<keyword evidence="4 5" id="KW-0472">Membrane</keyword>
<comment type="caution">
    <text evidence="6">The sequence shown here is derived from an EMBL/GenBank/DDBJ whole genome shotgun (WGS) entry which is preliminary data.</text>
</comment>
<feature type="transmembrane region" description="Helical" evidence="5">
    <location>
        <begin position="419"/>
        <end position="438"/>
    </location>
</feature>
<feature type="transmembrane region" description="Helical" evidence="5">
    <location>
        <begin position="237"/>
        <end position="255"/>
    </location>
</feature>